<dbReference type="PROSITE" id="PS51910">
    <property type="entry name" value="GH18_2"/>
    <property type="match status" value="1"/>
</dbReference>
<reference evidence="12" key="1">
    <citation type="submission" date="2025-08" db="UniProtKB">
        <authorList>
            <consortium name="RefSeq"/>
        </authorList>
    </citation>
    <scope>IDENTIFICATION</scope>
</reference>
<feature type="region of interest" description="Disordered" evidence="7">
    <location>
        <begin position="408"/>
        <end position="468"/>
    </location>
</feature>
<accession>A0ABM1AB92</accession>
<feature type="compositionally biased region" description="Low complexity" evidence="7">
    <location>
        <begin position="443"/>
        <end position="458"/>
    </location>
</feature>
<dbReference type="PANTHER" id="PTHR11177">
    <property type="entry name" value="CHITINASE"/>
    <property type="match status" value="1"/>
</dbReference>
<organism evidence="11 12">
    <name type="scientific">Aplysia californica</name>
    <name type="common">California sea hare</name>
    <dbReference type="NCBI Taxonomy" id="6500"/>
    <lineage>
        <taxon>Eukaryota</taxon>
        <taxon>Metazoa</taxon>
        <taxon>Spiralia</taxon>
        <taxon>Lophotrochozoa</taxon>
        <taxon>Mollusca</taxon>
        <taxon>Gastropoda</taxon>
        <taxon>Heterobranchia</taxon>
        <taxon>Euthyneura</taxon>
        <taxon>Tectipleura</taxon>
        <taxon>Aplysiida</taxon>
        <taxon>Aplysioidea</taxon>
        <taxon>Aplysiidae</taxon>
        <taxon>Aplysia</taxon>
    </lineage>
</organism>
<evidence type="ECO:0000313" key="12">
    <source>
        <dbReference type="RefSeq" id="XP_012944390.1"/>
    </source>
</evidence>
<dbReference type="InterPro" id="IPR002557">
    <property type="entry name" value="Chitin-bd_dom"/>
</dbReference>
<evidence type="ECO:0000259" key="9">
    <source>
        <dbReference type="PROSITE" id="PS50940"/>
    </source>
</evidence>
<dbReference type="PANTHER" id="PTHR11177:SF317">
    <property type="entry name" value="CHITINASE 12-RELATED"/>
    <property type="match status" value="1"/>
</dbReference>
<dbReference type="Pfam" id="PF00704">
    <property type="entry name" value="Glyco_hydro_18"/>
    <property type="match status" value="1"/>
</dbReference>
<evidence type="ECO:0000259" key="10">
    <source>
        <dbReference type="PROSITE" id="PS51910"/>
    </source>
</evidence>
<dbReference type="SUPFAM" id="SSF54556">
    <property type="entry name" value="Chitinase insertion domain"/>
    <property type="match status" value="1"/>
</dbReference>
<dbReference type="SUPFAM" id="SSF51445">
    <property type="entry name" value="(Trans)glycosidases"/>
    <property type="match status" value="1"/>
</dbReference>
<dbReference type="InterPro" id="IPR001223">
    <property type="entry name" value="Glyco_hydro18_cat"/>
</dbReference>
<dbReference type="Gene3D" id="2.170.140.10">
    <property type="entry name" value="Chitin binding domain"/>
    <property type="match status" value="1"/>
</dbReference>
<dbReference type="GeneID" id="101864026"/>
<dbReference type="RefSeq" id="XP_012944390.1">
    <property type="nucleotide sequence ID" value="XM_013088936.2"/>
</dbReference>
<sequence length="523" mass="57232">MKVQTILVHIAVLCFLLCLSVDRVSGQEKKLVCYFPNWTQYRPAPGTFKVKDIDPFLCTHLVFAFSKVVNNFLRGYEYNDDTSWRQFNALKNSNPQLKTLLGVGGYSHGAAPFTAMVATAGNRKTFIDSTIQLLRTRGFDGLDFDWEYPGDSVASDKQNFAILLREFRTAVQEEASRTGRPPLLLAAAVAAGITRAEKAYDVPALNQYLDFVSIMTYDYHGTWEKVTGLASPLAAPAGDDLNVESTVQWYMGQGLTPQKLVMGLPAFGRSWTLASVSDTSVGAPAPTPGTKGRFTGEPGMLSYYEICEYLYRGMTQTLQLDPLGQVAYGNLGNQWVTFENISTLNTKLDYILNNNFAGAMIWSLDHDDFTGAFCAQGRNPLFSAVSSRIKNAGTGSFTTPIVTSAPITAAPTTAAPTTRVPTTPPPTTPPPPPPTTTRRTTRRTTAAPTTVRTPATSPGRAGSPDAPFECPDDKGGYGYYPHPTKCNIYFTCYAFLPIEVSCPFDWNFNPRAQHCEKDYSCGA</sequence>
<dbReference type="PROSITE" id="PS01095">
    <property type="entry name" value="GH18_1"/>
    <property type="match status" value="1"/>
</dbReference>
<feature type="compositionally biased region" description="Low complexity" evidence="7">
    <location>
        <begin position="408"/>
        <end position="421"/>
    </location>
</feature>
<dbReference type="InterPro" id="IPR029070">
    <property type="entry name" value="Chitinase_insertion_sf"/>
</dbReference>
<dbReference type="SMART" id="SM00636">
    <property type="entry name" value="Glyco_18"/>
    <property type="match status" value="1"/>
</dbReference>
<evidence type="ECO:0000256" key="8">
    <source>
        <dbReference type="SAM" id="SignalP"/>
    </source>
</evidence>
<keyword evidence="4" id="KW-1015">Disulfide bond</keyword>
<dbReference type="InterPro" id="IPR036508">
    <property type="entry name" value="Chitin-bd_dom_sf"/>
</dbReference>
<keyword evidence="11" id="KW-1185">Reference proteome</keyword>
<feature type="domain" description="GH18" evidence="10">
    <location>
        <begin position="29"/>
        <end position="392"/>
    </location>
</feature>
<feature type="signal peptide" evidence="8">
    <location>
        <begin position="1"/>
        <end position="26"/>
    </location>
</feature>
<proteinExistence type="inferred from homology"/>
<evidence type="ECO:0000256" key="6">
    <source>
        <dbReference type="RuleBase" id="RU000489"/>
    </source>
</evidence>
<evidence type="ECO:0000256" key="4">
    <source>
        <dbReference type="ARBA" id="ARBA00023157"/>
    </source>
</evidence>
<dbReference type="Pfam" id="PF01607">
    <property type="entry name" value="CBM_14"/>
    <property type="match status" value="1"/>
</dbReference>
<evidence type="ECO:0000256" key="1">
    <source>
        <dbReference type="ARBA" id="ARBA00009121"/>
    </source>
</evidence>
<dbReference type="InterPro" id="IPR011583">
    <property type="entry name" value="Chitinase_II/V-like_cat"/>
</dbReference>
<dbReference type="PROSITE" id="PS50940">
    <property type="entry name" value="CHIT_BIND_II"/>
    <property type="match status" value="1"/>
</dbReference>
<evidence type="ECO:0000256" key="7">
    <source>
        <dbReference type="SAM" id="MobiDB-lite"/>
    </source>
</evidence>
<name>A0ABM1AB92_APLCA</name>
<dbReference type="Proteomes" id="UP000694888">
    <property type="component" value="Unplaced"/>
</dbReference>
<keyword evidence="8" id="KW-0732">Signal</keyword>
<gene>
    <name evidence="12" type="primary">LOC101864026</name>
</gene>
<evidence type="ECO:0000256" key="5">
    <source>
        <dbReference type="ARBA" id="ARBA00023295"/>
    </source>
</evidence>
<dbReference type="Gene3D" id="3.10.50.10">
    <property type="match status" value="1"/>
</dbReference>
<evidence type="ECO:0000256" key="2">
    <source>
        <dbReference type="ARBA" id="ARBA00022669"/>
    </source>
</evidence>
<dbReference type="InterPro" id="IPR017853">
    <property type="entry name" value="GH"/>
</dbReference>
<keyword evidence="5 6" id="KW-0326">Glycosidase</keyword>
<dbReference type="SMART" id="SM00494">
    <property type="entry name" value="ChtBD2"/>
    <property type="match status" value="1"/>
</dbReference>
<feature type="chain" id="PRO_5045907362" evidence="8">
    <location>
        <begin position="27"/>
        <end position="523"/>
    </location>
</feature>
<dbReference type="Gene3D" id="3.20.20.80">
    <property type="entry name" value="Glycosidases"/>
    <property type="match status" value="1"/>
</dbReference>
<feature type="domain" description="Chitin-binding type-2" evidence="9">
    <location>
        <begin position="467"/>
        <end position="523"/>
    </location>
</feature>
<comment type="similarity">
    <text evidence="1">Belongs to the glycosyl hydrolase 18 family. Chitinase class II subfamily.</text>
</comment>
<dbReference type="SUPFAM" id="SSF57625">
    <property type="entry name" value="Invertebrate chitin-binding proteins"/>
    <property type="match status" value="1"/>
</dbReference>
<dbReference type="InterPro" id="IPR001579">
    <property type="entry name" value="Glyco_hydro_18_chit_AS"/>
</dbReference>
<evidence type="ECO:0000256" key="3">
    <source>
        <dbReference type="ARBA" id="ARBA00022801"/>
    </source>
</evidence>
<keyword evidence="2" id="KW-0147">Chitin-binding</keyword>
<evidence type="ECO:0000313" key="11">
    <source>
        <dbReference type="Proteomes" id="UP000694888"/>
    </source>
</evidence>
<dbReference type="InterPro" id="IPR050314">
    <property type="entry name" value="Glycosyl_Hydrlase_18"/>
</dbReference>
<protein>
    <submittedName>
        <fullName evidence="12">Chitotriosidase-1</fullName>
    </submittedName>
</protein>
<keyword evidence="3 6" id="KW-0378">Hydrolase</keyword>
<feature type="compositionally biased region" description="Pro residues" evidence="7">
    <location>
        <begin position="422"/>
        <end position="435"/>
    </location>
</feature>